<keyword evidence="3" id="KW-1185">Reference proteome</keyword>
<reference evidence="2" key="1">
    <citation type="journal article" date="2014" name="Int. J. Syst. Evol. Microbiol.">
        <title>Complete genome of a new Firmicutes species belonging to the dominant human colonic microbiota ('Ruminococcus bicirculans') reveals two chromosomes and a selective capacity to utilize plant glucans.</title>
        <authorList>
            <consortium name="NISC Comparative Sequencing Program"/>
            <person name="Wegmann U."/>
            <person name="Louis P."/>
            <person name="Goesmann A."/>
            <person name="Henrissat B."/>
            <person name="Duncan S.H."/>
            <person name="Flint H.J."/>
        </authorList>
    </citation>
    <scope>NUCLEOTIDE SEQUENCE</scope>
    <source>
        <strain evidence="2">CECT 8869</strain>
    </source>
</reference>
<dbReference type="InterPro" id="IPR001173">
    <property type="entry name" value="Glyco_trans_2-like"/>
</dbReference>
<accession>A0ABT8RRZ3</accession>
<sequence length="302" mass="35141">MEKTKVKKAQICLFVFNRLAETKKTVEALQSNFLAEEYHLNIFSDGPRSLQDQKKIQEVRDYVNLIEGFKSIKVLESDENKGLAKSIIDGVSQVLKLSDCVIVLEDDLVTSPNFLDFMEQALSYYEDDKNVISISGFTFNMPSLPGEKDYYFGYRASSWGWAVWKDRWNSIDWEISDYKAFIKNKEEKKRFKKGGSDLVRMLRNQMNGKIDSWAIRFCYNQFKSDLKTVFPTISKVSNIGFGEDATHTTGATRFRTKLDVGNKRNFHFDKFSKMDKNLVKEFSHFFSSRTIILDKLISFIRK</sequence>
<dbReference type="Proteomes" id="UP001168579">
    <property type="component" value="Unassembled WGS sequence"/>
</dbReference>
<dbReference type="Pfam" id="PF00535">
    <property type="entry name" value="Glycos_transf_2"/>
    <property type="match status" value="1"/>
</dbReference>
<protein>
    <submittedName>
        <fullName evidence="2">Glycosyltransferase</fullName>
        <ecNumber evidence="2">2.4.-.-</ecNumber>
    </submittedName>
</protein>
<organism evidence="2 3">
    <name type="scientific">Maribacter confluentis</name>
    <dbReference type="NCBI Taxonomy" id="1656093"/>
    <lineage>
        <taxon>Bacteria</taxon>
        <taxon>Pseudomonadati</taxon>
        <taxon>Bacteroidota</taxon>
        <taxon>Flavobacteriia</taxon>
        <taxon>Flavobacteriales</taxon>
        <taxon>Flavobacteriaceae</taxon>
        <taxon>Maribacter</taxon>
    </lineage>
</organism>
<dbReference type="SUPFAM" id="SSF53448">
    <property type="entry name" value="Nucleotide-diphospho-sugar transferases"/>
    <property type="match status" value="1"/>
</dbReference>
<evidence type="ECO:0000313" key="2">
    <source>
        <dbReference type="EMBL" id="MDO1513694.1"/>
    </source>
</evidence>
<name>A0ABT8RRZ3_9FLAO</name>
<dbReference type="InterPro" id="IPR029044">
    <property type="entry name" value="Nucleotide-diphossugar_trans"/>
</dbReference>
<evidence type="ECO:0000259" key="1">
    <source>
        <dbReference type="Pfam" id="PF00535"/>
    </source>
</evidence>
<dbReference type="RefSeq" id="WP_304436508.1">
    <property type="nucleotide sequence ID" value="NZ_JAUKUC010000001.1"/>
</dbReference>
<gene>
    <name evidence="2" type="ORF">Q2T41_13605</name>
</gene>
<evidence type="ECO:0000313" key="3">
    <source>
        <dbReference type="Proteomes" id="UP001168579"/>
    </source>
</evidence>
<keyword evidence="2" id="KW-0808">Transferase</keyword>
<feature type="domain" description="Glycosyltransferase 2-like" evidence="1">
    <location>
        <begin position="11"/>
        <end position="130"/>
    </location>
</feature>
<dbReference type="EC" id="2.4.-.-" evidence="2"/>
<comment type="caution">
    <text evidence="2">The sequence shown here is derived from an EMBL/GenBank/DDBJ whole genome shotgun (WGS) entry which is preliminary data.</text>
</comment>
<proteinExistence type="predicted"/>
<dbReference type="EMBL" id="JAUKUC010000001">
    <property type="protein sequence ID" value="MDO1513694.1"/>
    <property type="molecule type" value="Genomic_DNA"/>
</dbReference>
<dbReference type="GO" id="GO:0016757">
    <property type="term" value="F:glycosyltransferase activity"/>
    <property type="evidence" value="ECO:0007669"/>
    <property type="project" value="UniProtKB-KW"/>
</dbReference>
<reference evidence="2" key="2">
    <citation type="submission" date="2023-06" db="EMBL/GenBank/DDBJ databases">
        <authorList>
            <person name="Lucena T."/>
            <person name="Sun Q."/>
        </authorList>
    </citation>
    <scope>NUCLEOTIDE SEQUENCE</scope>
    <source>
        <strain evidence="2">CECT 8869</strain>
    </source>
</reference>
<dbReference type="Gene3D" id="3.90.550.10">
    <property type="entry name" value="Spore Coat Polysaccharide Biosynthesis Protein SpsA, Chain A"/>
    <property type="match status" value="1"/>
</dbReference>
<keyword evidence="2" id="KW-0328">Glycosyltransferase</keyword>